<evidence type="ECO:0000256" key="1">
    <source>
        <dbReference type="SAM" id="MobiDB-lite"/>
    </source>
</evidence>
<feature type="region of interest" description="Disordered" evidence="1">
    <location>
        <begin position="1"/>
        <end position="120"/>
    </location>
</feature>
<dbReference type="EMBL" id="JAHRIQ010107150">
    <property type="protein sequence ID" value="MEQ2256461.1"/>
    <property type="molecule type" value="Genomic_DNA"/>
</dbReference>
<evidence type="ECO:0000313" key="2">
    <source>
        <dbReference type="EMBL" id="MEQ2256461.1"/>
    </source>
</evidence>
<dbReference type="Proteomes" id="UP001482620">
    <property type="component" value="Unassembled WGS sequence"/>
</dbReference>
<protein>
    <submittedName>
        <fullName evidence="2">Uncharacterized protein</fullName>
    </submittedName>
</protein>
<proteinExistence type="predicted"/>
<accession>A0ABV0VJ55</accession>
<sequence>MDEDAIPPIPVCSAPPLSEPPPPLLPLSSITPSCVSDGQSRHRRSGRIQEIRARTPRKQDYTDIQAAQKRSEPNPSPTKRQREISDMVQASQSKLQRVGRTRVHKKPSKDQSELPARWIK</sequence>
<name>A0ABV0VJ55_9TELE</name>
<reference evidence="2 3" key="1">
    <citation type="submission" date="2021-06" db="EMBL/GenBank/DDBJ databases">
        <authorList>
            <person name="Palmer J.M."/>
        </authorList>
    </citation>
    <scope>NUCLEOTIDE SEQUENCE [LARGE SCALE GENOMIC DNA]</scope>
    <source>
        <strain evidence="3">if_2019</strain>
        <tissue evidence="2">Muscle</tissue>
    </source>
</reference>
<keyword evidence="3" id="KW-1185">Reference proteome</keyword>
<organism evidence="2 3">
    <name type="scientific">Ilyodon furcidens</name>
    <name type="common">goldbreast splitfin</name>
    <dbReference type="NCBI Taxonomy" id="33524"/>
    <lineage>
        <taxon>Eukaryota</taxon>
        <taxon>Metazoa</taxon>
        <taxon>Chordata</taxon>
        <taxon>Craniata</taxon>
        <taxon>Vertebrata</taxon>
        <taxon>Euteleostomi</taxon>
        <taxon>Actinopterygii</taxon>
        <taxon>Neopterygii</taxon>
        <taxon>Teleostei</taxon>
        <taxon>Neoteleostei</taxon>
        <taxon>Acanthomorphata</taxon>
        <taxon>Ovalentaria</taxon>
        <taxon>Atherinomorphae</taxon>
        <taxon>Cyprinodontiformes</taxon>
        <taxon>Goodeidae</taxon>
        <taxon>Ilyodon</taxon>
    </lineage>
</organism>
<gene>
    <name evidence="2" type="ORF">ILYODFUR_024376</name>
</gene>
<comment type="caution">
    <text evidence="2">The sequence shown here is derived from an EMBL/GenBank/DDBJ whole genome shotgun (WGS) entry which is preliminary data.</text>
</comment>
<evidence type="ECO:0000313" key="3">
    <source>
        <dbReference type="Proteomes" id="UP001482620"/>
    </source>
</evidence>
<feature type="compositionally biased region" description="Basic residues" evidence="1">
    <location>
        <begin position="97"/>
        <end position="107"/>
    </location>
</feature>
<feature type="compositionally biased region" description="Basic and acidic residues" evidence="1">
    <location>
        <begin position="47"/>
        <end position="61"/>
    </location>
</feature>